<accession>A0A9X2CIU0</accession>
<dbReference type="InterPro" id="IPR036513">
    <property type="entry name" value="STAS_dom_sf"/>
</dbReference>
<dbReference type="Gene3D" id="3.40.50.10600">
    <property type="entry name" value="SpoIIaa-like domains"/>
    <property type="match status" value="1"/>
</dbReference>
<sequence length="126" mass="14178">MNALRHGFSIGIERVADEFFLTLKAKGKLTHSDYLAITPVIDSALSEVKQPKIKALFDATELEGWELSAAWDDLKLGLKHGNQFVKIALYGNKGWQETAAKIGRWFVAGEMKYFDNEADAFAWLNE</sequence>
<comment type="caution">
    <text evidence="1">The sequence shown here is derived from an EMBL/GenBank/DDBJ whole genome shotgun (WGS) entry which is preliminary data.</text>
</comment>
<dbReference type="InterPro" id="IPR038396">
    <property type="entry name" value="SpoIIAA-like_sf"/>
</dbReference>
<evidence type="ECO:0000313" key="2">
    <source>
        <dbReference type="Proteomes" id="UP001139293"/>
    </source>
</evidence>
<name>A0A9X2CIU0_9GAMM</name>
<dbReference type="AlphaFoldDB" id="A0A9X2CIU0"/>
<organism evidence="1 2">
    <name type="scientific">Shewanella pneumatophori</name>
    <dbReference type="NCBI Taxonomy" id="314092"/>
    <lineage>
        <taxon>Bacteria</taxon>
        <taxon>Pseudomonadati</taxon>
        <taxon>Pseudomonadota</taxon>
        <taxon>Gammaproteobacteria</taxon>
        <taxon>Alteromonadales</taxon>
        <taxon>Shewanellaceae</taxon>
        <taxon>Shewanella</taxon>
    </lineage>
</organism>
<dbReference type="InterPro" id="IPR021866">
    <property type="entry name" value="SpoIIAA-like"/>
</dbReference>
<proteinExistence type="predicted"/>
<keyword evidence="2" id="KW-1185">Reference proteome</keyword>
<reference evidence="1" key="1">
    <citation type="submission" date="2022-01" db="EMBL/GenBank/DDBJ databases">
        <title>Whole genome-based taxonomy of the Shewanellaceae.</title>
        <authorList>
            <person name="Martin-Rodriguez A.J."/>
        </authorList>
    </citation>
    <scope>NUCLEOTIDE SEQUENCE</scope>
    <source>
        <strain evidence="1">KCTC 23973</strain>
    </source>
</reference>
<dbReference type="EMBL" id="JAKILB010000009">
    <property type="protein sequence ID" value="MCL1139804.1"/>
    <property type="molecule type" value="Genomic_DNA"/>
</dbReference>
<evidence type="ECO:0000313" key="1">
    <source>
        <dbReference type="EMBL" id="MCL1139804.1"/>
    </source>
</evidence>
<gene>
    <name evidence="1" type="ORF">L2740_14750</name>
</gene>
<dbReference type="RefSeq" id="WP_248950897.1">
    <property type="nucleotide sequence ID" value="NZ_JAKILB010000009.1"/>
</dbReference>
<dbReference type="Pfam" id="PF11964">
    <property type="entry name" value="SpoIIAA-like"/>
    <property type="match status" value="1"/>
</dbReference>
<protein>
    <submittedName>
        <fullName evidence="1">STAS/SEC14 domain-containing protein</fullName>
    </submittedName>
</protein>
<dbReference type="SUPFAM" id="SSF52091">
    <property type="entry name" value="SpoIIaa-like"/>
    <property type="match status" value="1"/>
</dbReference>
<dbReference type="Proteomes" id="UP001139293">
    <property type="component" value="Unassembled WGS sequence"/>
</dbReference>